<name>A0A061B470_RHOTO</name>
<evidence type="ECO:0000256" key="1">
    <source>
        <dbReference type="SAM" id="MobiDB-lite"/>
    </source>
</evidence>
<feature type="compositionally biased region" description="Polar residues" evidence="1">
    <location>
        <begin position="26"/>
        <end position="43"/>
    </location>
</feature>
<protein>
    <submittedName>
        <fullName evidence="2">RHTO0S09e08130g1_1</fullName>
    </submittedName>
</protein>
<feature type="compositionally biased region" description="Low complexity" evidence="1">
    <location>
        <begin position="11"/>
        <end position="24"/>
    </location>
</feature>
<reference evidence="2" key="1">
    <citation type="journal article" date="2014" name="Genome Announc.">
        <title>Draft genome sequence of Rhodosporidium toruloides CECT1137, an oleaginous yeast of biotechnological interest.</title>
        <authorList>
            <person name="Morin N."/>
            <person name="Calcas X."/>
            <person name="Devillers H."/>
            <person name="Durrens P."/>
            <person name="Sherman D.J."/>
            <person name="Nicaud J.-M."/>
            <person name="Neuveglise C."/>
        </authorList>
    </citation>
    <scope>NUCLEOTIDE SEQUENCE</scope>
    <source>
        <strain evidence="2">CECT1137</strain>
    </source>
</reference>
<organism evidence="2">
    <name type="scientific">Rhodotorula toruloides</name>
    <name type="common">Yeast</name>
    <name type="synonym">Rhodosporidium toruloides</name>
    <dbReference type="NCBI Taxonomy" id="5286"/>
    <lineage>
        <taxon>Eukaryota</taxon>
        <taxon>Fungi</taxon>
        <taxon>Dikarya</taxon>
        <taxon>Basidiomycota</taxon>
        <taxon>Pucciniomycotina</taxon>
        <taxon>Microbotryomycetes</taxon>
        <taxon>Sporidiobolales</taxon>
        <taxon>Sporidiobolaceae</taxon>
        <taxon>Rhodotorula</taxon>
    </lineage>
</organism>
<proteinExistence type="predicted"/>
<feature type="region of interest" description="Disordered" evidence="1">
    <location>
        <begin position="1"/>
        <end position="57"/>
    </location>
</feature>
<dbReference type="EMBL" id="LK052944">
    <property type="protein sequence ID" value="CDR44735.1"/>
    <property type="molecule type" value="Genomic_DNA"/>
</dbReference>
<evidence type="ECO:0000313" key="2">
    <source>
        <dbReference type="EMBL" id="CDR44735.1"/>
    </source>
</evidence>
<sequence length="123" mass="13262">MAHVDAKPTPLRHSPLSLLPLASLGDNHSQRSQRPTQTLTNTDKPFGGPAKSLDAKKELVDPCKVQQGAPKPKHIAPQTSPLTGLTGMAKLRAAGLRVIPMPFDLKPIPKIPPRNPMYDPAKL</sequence>
<gene>
    <name evidence="2" type="ORF">RHTO0S_09e08130g</name>
</gene>
<accession>A0A061B470</accession>
<feature type="region of interest" description="Disordered" evidence="1">
    <location>
        <begin position="103"/>
        <end position="123"/>
    </location>
</feature>
<dbReference type="AlphaFoldDB" id="A0A061B470"/>